<dbReference type="InterPro" id="IPR043128">
    <property type="entry name" value="Rev_trsase/Diguanyl_cyclase"/>
</dbReference>
<accession>A0AAF0U9Q8</accession>
<dbReference type="Proteomes" id="UP001234989">
    <property type="component" value="Chromosome 8"/>
</dbReference>
<dbReference type="PANTHER" id="PTHR37984">
    <property type="entry name" value="PROTEIN CBG26694"/>
    <property type="match status" value="1"/>
</dbReference>
<dbReference type="InterPro" id="IPR043502">
    <property type="entry name" value="DNA/RNA_pol_sf"/>
</dbReference>
<organism evidence="3 4">
    <name type="scientific">Solanum verrucosum</name>
    <dbReference type="NCBI Taxonomy" id="315347"/>
    <lineage>
        <taxon>Eukaryota</taxon>
        <taxon>Viridiplantae</taxon>
        <taxon>Streptophyta</taxon>
        <taxon>Embryophyta</taxon>
        <taxon>Tracheophyta</taxon>
        <taxon>Spermatophyta</taxon>
        <taxon>Magnoliopsida</taxon>
        <taxon>eudicotyledons</taxon>
        <taxon>Gunneridae</taxon>
        <taxon>Pentapetalae</taxon>
        <taxon>asterids</taxon>
        <taxon>lamiids</taxon>
        <taxon>Solanales</taxon>
        <taxon>Solanaceae</taxon>
        <taxon>Solanoideae</taxon>
        <taxon>Solaneae</taxon>
        <taxon>Solanum</taxon>
    </lineage>
</organism>
<feature type="domain" description="Reverse transcriptase/retrotransposon-derived protein RNase H-like" evidence="2">
    <location>
        <begin position="72"/>
        <end position="134"/>
    </location>
</feature>
<gene>
    <name evidence="3" type="ORF">MTR67_035317</name>
</gene>
<dbReference type="AlphaFoldDB" id="A0AAF0U9Q8"/>
<dbReference type="SUPFAM" id="SSF56672">
    <property type="entry name" value="DNA/RNA polymerases"/>
    <property type="match status" value="1"/>
</dbReference>
<dbReference type="InterPro" id="IPR050951">
    <property type="entry name" value="Retrovirus_Pol_polyprotein"/>
</dbReference>
<keyword evidence="4" id="KW-1185">Reference proteome</keyword>
<proteinExistence type="predicted"/>
<evidence type="ECO:0000259" key="2">
    <source>
        <dbReference type="Pfam" id="PF17919"/>
    </source>
</evidence>
<evidence type="ECO:0000256" key="1">
    <source>
        <dbReference type="ARBA" id="ARBA00023268"/>
    </source>
</evidence>
<dbReference type="FunFam" id="3.30.70.270:FF:000020">
    <property type="entry name" value="Transposon Tf2-6 polyprotein-like Protein"/>
    <property type="match status" value="1"/>
</dbReference>
<name>A0AAF0U9Q8_SOLVR</name>
<sequence length="194" mass="21519">MLLSVTMLSLSDGIQVHPKKIKTIKNLPRPLFASNIQSLLGLTGYYIRFVEGFSSIVSPLTALTHKKVKFLWSKACGKSFQELKDRLTSTPILTLPKGSNDFVVYCDASRISLSCILMQHGKVIAYASRQLKDYDMSVIYPSGKANVVVDTLSRLSMNSFAHIEDGKKELVCDVHRLAQLGVRLVDSNKDDVIA</sequence>
<keyword evidence="1" id="KW-0511">Multifunctional enzyme</keyword>
<evidence type="ECO:0000313" key="4">
    <source>
        <dbReference type="Proteomes" id="UP001234989"/>
    </source>
</evidence>
<reference evidence="3" key="1">
    <citation type="submission" date="2023-08" db="EMBL/GenBank/DDBJ databases">
        <title>A de novo genome assembly of Solanum verrucosum Schlechtendal, a Mexican diploid species geographically isolated from the other diploid A-genome species in potato relatives.</title>
        <authorList>
            <person name="Hosaka K."/>
        </authorList>
    </citation>
    <scope>NUCLEOTIDE SEQUENCE</scope>
    <source>
        <tissue evidence="3">Young leaves</tissue>
    </source>
</reference>
<dbReference type="Pfam" id="PF17919">
    <property type="entry name" value="RT_RNaseH_2"/>
    <property type="match status" value="1"/>
</dbReference>
<dbReference type="InterPro" id="IPR041577">
    <property type="entry name" value="RT_RNaseH_2"/>
</dbReference>
<evidence type="ECO:0000313" key="3">
    <source>
        <dbReference type="EMBL" id="WMV41932.1"/>
    </source>
</evidence>
<dbReference type="Gene3D" id="3.30.70.270">
    <property type="match status" value="1"/>
</dbReference>
<dbReference type="PANTHER" id="PTHR37984:SF5">
    <property type="entry name" value="PROTEIN NYNRIN-LIKE"/>
    <property type="match status" value="1"/>
</dbReference>
<dbReference type="EMBL" id="CP133619">
    <property type="protein sequence ID" value="WMV41932.1"/>
    <property type="molecule type" value="Genomic_DNA"/>
</dbReference>
<protein>
    <recommendedName>
        <fullName evidence="2">Reverse transcriptase/retrotransposon-derived protein RNase H-like domain-containing protein</fullName>
    </recommendedName>
</protein>
<dbReference type="GO" id="GO:0003824">
    <property type="term" value="F:catalytic activity"/>
    <property type="evidence" value="ECO:0007669"/>
    <property type="project" value="UniProtKB-KW"/>
</dbReference>